<comment type="caution">
    <text evidence="1">The sequence shown here is derived from an EMBL/GenBank/DDBJ whole genome shotgun (WGS) entry which is preliminary data.</text>
</comment>
<evidence type="ECO:0000313" key="1">
    <source>
        <dbReference type="EMBL" id="DBA16653.1"/>
    </source>
</evidence>
<keyword evidence="2" id="KW-1185">Reference proteome</keyword>
<sequence>MDSYMWYVAGHVGLDPAMWCTLLLHCSPYAIHMGHTGSVCGPCHVLMIILCGQCNPYHVHLVNTGLYTQRRPHLAYRFSVHCVDLSCTQDTYRSFMHSAVCFMYMWCI</sequence>
<reference evidence="1" key="1">
    <citation type="thesis" date="2020" institute="ProQuest LLC" country="789 East Eisenhower Parkway, Ann Arbor, MI, USA">
        <title>Comparative Genomics and Chromosome Evolution.</title>
        <authorList>
            <person name="Mudd A.B."/>
        </authorList>
    </citation>
    <scope>NUCLEOTIDE SEQUENCE</scope>
    <source>
        <strain evidence="1">1538</strain>
        <tissue evidence="1">Blood</tissue>
    </source>
</reference>
<dbReference type="Proteomes" id="UP001181693">
    <property type="component" value="Unassembled WGS sequence"/>
</dbReference>
<evidence type="ECO:0000313" key="2">
    <source>
        <dbReference type="Proteomes" id="UP001181693"/>
    </source>
</evidence>
<accession>A0AAV2ZRN2</accession>
<dbReference type="EMBL" id="DYDO01000011">
    <property type="protein sequence ID" value="DBA16653.1"/>
    <property type="molecule type" value="Genomic_DNA"/>
</dbReference>
<protein>
    <submittedName>
        <fullName evidence="1">Uncharacterized protein</fullName>
    </submittedName>
</protein>
<gene>
    <name evidence="1" type="ORF">GDO54_004025</name>
</gene>
<organism evidence="1 2">
    <name type="scientific">Pyxicephalus adspersus</name>
    <name type="common">African bullfrog</name>
    <dbReference type="NCBI Taxonomy" id="30357"/>
    <lineage>
        <taxon>Eukaryota</taxon>
        <taxon>Metazoa</taxon>
        <taxon>Chordata</taxon>
        <taxon>Craniata</taxon>
        <taxon>Vertebrata</taxon>
        <taxon>Euteleostomi</taxon>
        <taxon>Amphibia</taxon>
        <taxon>Batrachia</taxon>
        <taxon>Anura</taxon>
        <taxon>Neobatrachia</taxon>
        <taxon>Ranoidea</taxon>
        <taxon>Pyxicephalidae</taxon>
        <taxon>Pyxicephalinae</taxon>
        <taxon>Pyxicephalus</taxon>
    </lineage>
</organism>
<name>A0AAV2ZRN2_PYXAD</name>
<proteinExistence type="predicted"/>
<dbReference type="AlphaFoldDB" id="A0AAV2ZRN2"/>